<evidence type="ECO:0000313" key="2">
    <source>
        <dbReference type="EMBL" id="NLD25507.1"/>
    </source>
</evidence>
<accession>A0A847CZB1</accession>
<evidence type="ECO:0000256" key="1">
    <source>
        <dbReference type="SAM" id="Phobius"/>
    </source>
</evidence>
<reference evidence="2 3" key="1">
    <citation type="journal article" date="2020" name="Biotechnol. Biofuels">
        <title>New insights from the biogas microbiome by comprehensive genome-resolved metagenomics of nearly 1600 species originating from multiple anaerobic digesters.</title>
        <authorList>
            <person name="Campanaro S."/>
            <person name="Treu L."/>
            <person name="Rodriguez-R L.M."/>
            <person name="Kovalovszki A."/>
            <person name="Ziels R.M."/>
            <person name="Maus I."/>
            <person name="Zhu X."/>
            <person name="Kougias P.G."/>
            <person name="Basile A."/>
            <person name="Luo G."/>
            <person name="Schluter A."/>
            <person name="Konstantinidis K.T."/>
            <person name="Angelidaki I."/>
        </authorList>
    </citation>
    <scope>NUCLEOTIDE SEQUENCE [LARGE SCALE GENOMIC DNA]</scope>
    <source>
        <strain evidence="2">AS06rmzACSIP_65</strain>
    </source>
</reference>
<proteinExistence type="predicted"/>
<keyword evidence="1" id="KW-1133">Transmembrane helix</keyword>
<organism evidence="2 3">
    <name type="scientific">Candidatus Dojkabacteria bacterium</name>
    <dbReference type="NCBI Taxonomy" id="2099670"/>
    <lineage>
        <taxon>Bacteria</taxon>
        <taxon>Candidatus Dojkabacteria</taxon>
    </lineage>
</organism>
<protein>
    <submittedName>
        <fullName evidence="2">Uncharacterized protein</fullName>
    </submittedName>
</protein>
<dbReference type="Proteomes" id="UP000545876">
    <property type="component" value="Unassembled WGS sequence"/>
</dbReference>
<evidence type="ECO:0000313" key="3">
    <source>
        <dbReference type="Proteomes" id="UP000545876"/>
    </source>
</evidence>
<name>A0A847CZB1_9BACT</name>
<feature type="transmembrane region" description="Helical" evidence="1">
    <location>
        <begin position="12"/>
        <end position="30"/>
    </location>
</feature>
<sequence length="297" mass="33225">MKNKKTYSGQALAIIMVVLVISSIIGFSIFTRSLRDKRSTVQERYSAEALEVNDNILDYILQNTNEGEIPGLVIDQEYASDGVNNIRNLLNMGDNLFNKLTVCSLDEPNNKYTVKLFYGDNDTVYQVEPGQAFSFVVPEGQEIADNTCTINVKFQPEDIPANTGFTINKIYRTSPTGATIKDYDYSDAETYCLSTNCTNFEKDPNDFSWDPATTLVIRAGGVNLDRAQLIAINSRIRFTYEPTAACKNLFKTLILRSSATCNGVFRSKEAIIPVHRAHFSIFNYVLFNGSGEMNSNQ</sequence>
<keyword evidence="1" id="KW-0812">Transmembrane</keyword>
<comment type="caution">
    <text evidence="2">The sequence shown here is derived from an EMBL/GenBank/DDBJ whole genome shotgun (WGS) entry which is preliminary data.</text>
</comment>
<keyword evidence="1" id="KW-0472">Membrane</keyword>
<dbReference type="AlphaFoldDB" id="A0A847CZB1"/>
<dbReference type="EMBL" id="JAAZBX010000008">
    <property type="protein sequence ID" value="NLD25507.1"/>
    <property type="molecule type" value="Genomic_DNA"/>
</dbReference>
<gene>
    <name evidence="2" type="ORF">GX656_02605</name>
</gene>